<dbReference type="GO" id="GO:0140098">
    <property type="term" value="F:catalytic activity, acting on RNA"/>
    <property type="evidence" value="ECO:0007669"/>
    <property type="project" value="UniProtKB-ARBA"/>
</dbReference>
<dbReference type="EMBL" id="LT934425">
    <property type="protein sequence ID" value="SOH02793.1"/>
    <property type="molecule type" value="Genomic_DNA"/>
</dbReference>
<dbReference type="PANTHER" id="PTHR21600:SF44">
    <property type="entry name" value="RIBOSOMAL LARGE SUBUNIT PSEUDOURIDINE SYNTHASE D"/>
    <property type="match status" value="1"/>
</dbReference>
<sequence length="244" mass="27886">MPKKKHFSKRYHPRGLAILYEDEDILVIDKPAGLLTMGTDTNKTKTAYYMLNDYVRKGCVKSRKHVFIIHRLDRDASGLLLFAKNIRSKLNLQSQWQNTEKKYLTVVHGRLAKKAGTISTYLAENKAQVVYSTSDTKKGKLSHTVYRVLKETKYFSLLEIKLLTGRKNQIRVHLTEQGYPIVGDKKYGKEKGAYKRLALHAYSISFKHPFSGKPITFETKAPGYFNKLVGGIDGEDKPLQTSEE</sequence>
<feature type="domain" description="Pseudouridine synthase RsuA/RluA-like" evidence="2">
    <location>
        <begin position="24"/>
        <end position="174"/>
    </location>
</feature>
<dbReference type="SUPFAM" id="SSF55120">
    <property type="entry name" value="Pseudouridine synthase"/>
    <property type="match status" value="1"/>
</dbReference>
<dbReference type="Proteomes" id="UP000221734">
    <property type="component" value="Chromosome Kuenenia_stuttgartiensis_MBR1"/>
</dbReference>
<keyword evidence="4" id="KW-1185">Reference proteome</keyword>
<dbReference type="OrthoDB" id="9784108at2"/>
<gene>
    <name evidence="3" type="primary">truC_1</name>
    <name evidence="3" type="ORF">KSMBR1_0277</name>
</gene>
<name>A0A2C9CB49_KUEST</name>
<dbReference type="AlphaFoldDB" id="A0A2C9CB49"/>
<evidence type="ECO:0000259" key="2">
    <source>
        <dbReference type="Pfam" id="PF00849"/>
    </source>
</evidence>
<evidence type="ECO:0000313" key="3">
    <source>
        <dbReference type="EMBL" id="SOH02793.1"/>
    </source>
</evidence>
<dbReference type="PANTHER" id="PTHR21600">
    <property type="entry name" value="MITOCHONDRIAL RNA PSEUDOURIDINE SYNTHASE"/>
    <property type="match status" value="1"/>
</dbReference>
<organism evidence="3 4">
    <name type="scientific">Kuenenia stuttgartiensis</name>
    <dbReference type="NCBI Taxonomy" id="174633"/>
    <lineage>
        <taxon>Bacteria</taxon>
        <taxon>Pseudomonadati</taxon>
        <taxon>Planctomycetota</taxon>
        <taxon>Candidatus Brocadiia</taxon>
        <taxon>Candidatus Brocadiales</taxon>
        <taxon>Candidatus Brocadiaceae</taxon>
        <taxon>Candidatus Kuenenia</taxon>
    </lineage>
</organism>
<dbReference type="CDD" id="cd02869">
    <property type="entry name" value="PseudoU_synth_RluA_like"/>
    <property type="match status" value="1"/>
</dbReference>
<proteinExistence type="inferred from homology"/>
<accession>A0A2C9CB49</accession>
<dbReference type="Gene3D" id="3.30.2350.10">
    <property type="entry name" value="Pseudouridine synthase"/>
    <property type="match status" value="1"/>
</dbReference>
<dbReference type="GO" id="GO:0003723">
    <property type="term" value="F:RNA binding"/>
    <property type="evidence" value="ECO:0007669"/>
    <property type="project" value="InterPro"/>
</dbReference>
<comment type="similarity">
    <text evidence="1">Belongs to the pseudouridine synthase RluA family.</text>
</comment>
<dbReference type="GO" id="GO:0000455">
    <property type="term" value="P:enzyme-directed rRNA pseudouridine synthesis"/>
    <property type="evidence" value="ECO:0007669"/>
    <property type="project" value="TreeGrafter"/>
</dbReference>
<dbReference type="InterPro" id="IPR006145">
    <property type="entry name" value="PsdUridine_synth_RsuA/RluA"/>
</dbReference>
<dbReference type="InterPro" id="IPR050188">
    <property type="entry name" value="RluA_PseudoU_synthase"/>
</dbReference>
<dbReference type="InterPro" id="IPR020103">
    <property type="entry name" value="PsdUridine_synth_cat_dom_sf"/>
</dbReference>
<dbReference type="Pfam" id="PF00849">
    <property type="entry name" value="PseudoU_synth_2"/>
    <property type="match status" value="1"/>
</dbReference>
<evidence type="ECO:0000313" key="4">
    <source>
        <dbReference type="Proteomes" id="UP000221734"/>
    </source>
</evidence>
<protein>
    <recommendedName>
        <fullName evidence="2">Pseudouridine synthase RsuA/RluA-like domain-containing protein</fullName>
    </recommendedName>
</protein>
<reference evidence="4" key="1">
    <citation type="submission" date="2017-10" db="EMBL/GenBank/DDBJ databases">
        <authorList>
            <person name="Frank J."/>
        </authorList>
    </citation>
    <scope>NUCLEOTIDE SEQUENCE [LARGE SCALE GENOMIC DNA]</scope>
</reference>
<dbReference type="GO" id="GO:0009982">
    <property type="term" value="F:pseudouridine synthase activity"/>
    <property type="evidence" value="ECO:0007669"/>
    <property type="project" value="InterPro"/>
</dbReference>
<dbReference type="KEGG" id="kst:KSMBR1_0277"/>
<evidence type="ECO:0000256" key="1">
    <source>
        <dbReference type="ARBA" id="ARBA00010876"/>
    </source>
</evidence>